<dbReference type="OrthoDB" id="956078at2"/>
<name>A0A1N7N874_9BACT</name>
<protein>
    <recommendedName>
        <fullName evidence="3">N-acetyltransferase domain-containing protein</fullName>
    </recommendedName>
</protein>
<evidence type="ECO:0008006" key="3">
    <source>
        <dbReference type="Google" id="ProtNLM"/>
    </source>
</evidence>
<dbReference type="EMBL" id="FTOR01000002">
    <property type="protein sequence ID" value="SIS94545.1"/>
    <property type="molecule type" value="Genomic_DNA"/>
</dbReference>
<dbReference type="Proteomes" id="UP000186917">
    <property type="component" value="Unassembled WGS sequence"/>
</dbReference>
<keyword evidence="2" id="KW-1185">Reference proteome</keyword>
<evidence type="ECO:0000313" key="1">
    <source>
        <dbReference type="EMBL" id="SIS94545.1"/>
    </source>
</evidence>
<organism evidence="1 2">
    <name type="scientific">Filimonas lacunae</name>
    <dbReference type="NCBI Taxonomy" id="477680"/>
    <lineage>
        <taxon>Bacteria</taxon>
        <taxon>Pseudomonadati</taxon>
        <taxon>Bacteroidota</taxon>
        <taxon>Chitinophagia</taxon>
        <taxon>Chitinophagales</taxon>
        <taxon>Chitinophagaceae</taxon>
        <taxon>Filimonas</taxon>
    </lineage>
</organism>
<reference evidence="2" key="1">
    <citation type="submission" date="2017-01" db="EMBL/GenBank/DDBJ databases">
        <authorList>
            <person name="Varghese N."/>
            <person name="Submissions S."/>
        </authorList>
    </citation>
    <scope>NUCLEOTIDE SEQUENCE [LARGE SCALE GENOMIC DNA]</scope>
    <source>
        <strain evidence="2">DSM 21054</strain>
    </source>
</reference>
<dbReference type="STRING" id="477680.SAMN05421788_102239"/>
<dbReference type="AlphaFoldDB" id="A0A1N7N874"/>
<sequence length="171" mass="19322">MYVEDLKTNEKWEVTVDKISNKDFPKIKKSGKFGFDWDKHKNEEVYKISILGTIEILGLMCVIDHPEPQYDCLEIKLIEINKDHQGKDKGLDRIGGNLLGFAALLSDQYGHEGFLALIVKSKRAALFHEKYGFQYIGSGGGVAGERMMSDTINSIKLAKEYTDKSISDETK</sequence>
<dbReference type="RefSeq" id="WP_076377852.1">
    <property type="nucleotide sequence ID" value="NZ_AP017422.1"/>
</dbReference>
<proteinExistence type="predicted"/>
<accession>A0A1N7N874</accession>
<gene>
    <name evidence="1" type="ORF">SAMN05421788_102239</name>
</gene>
<evidence type="ECO:0000313" key="2">
    <source>
        <dbReference type="Proteomes" id="UP000186917"/>
    </source>
</evidence>